<comment type="caution">
    <text evidence="3">The sequence shown here is derived from an EMBL/GenBank/DDBJ whole genome shotgun (WGS) entry which is preliminary data.</text>
</comment>
<evidence type="ECO:0000256" key="2">
    <source>
        <dbReference type="SAM" id="Phobius"/>
    </source>
</evidence>
<feature type="compositionally biased region" description="Pro residues" evidence="1">
    <location>
        <begin position="52"/>
        <end position="62"/>
    </location>
</feature>
<feature type="compositionally biased region" description="Low complexity" evidence="1">
    <location>
        <begin position="118"/>
        <end position="128"/>
    </location>
</feature>
<gene>
    <name evidence="3" type="ORF">BSZ40_10450</name>
</gene>
<accession>A0A1Q5PTQ7</accession>
<dbReference type="AlphaFoldDB" id="A0A1Q5PTQ7"/>
<evidence type="ECO:0000256" key="1">
    <source>
        <dbReference type="SAM" id="MobiDB-lite"/>
    </source>
</evidence>
<keyword evidence="2" id="KW-0812">Transmembrane</keyword>
<evidence type="ECO:0000313" key="3">
    <source>
        <dbReference type="EMBL" id="OKL50845.1"/>
    </source>
</evidence>
<dbReference type="EMBL" id="MQVS01000014">
    <property type="protein sequence ID" value="OKL50845.1"/>
    <property type="molecule type" value="Genomic_DNA"/>
</dbReference>
<organism evidence="3 4">
    <name type="scientific">Buchananella hordeovulneris</name>
    <dbReference type="NCBI Taxonomy" id="52770"/>
    <lineage>
        <taxon>Bacteria</taxon>
        <taxon>Bacillati</taxon>
        <taxon>Actinomycetota</taxon>
        <taxon>Actinomycetes</taxon>
        <taxon>Actinomycetales</taxon>
        <taxon>Actinomycetaceae</taxon>
        <taxon>Buchananella</taxon>
    </lineage>
</organism>
<feature type="compositionally biased region" description="Basic and acidic residues" evidence="1">
    <location>
        <begin position="139"/>
        <end position="159"/>
    </location>
</feature>
<dbReference type="RefSeq" id="WP_073826151.1">
    <property type="nucleotide sequence ID" value="NZ_MQVS01000014.1"/>
</dbReference>
<name>A0A1Q5PTQ7_9ACTO</name>
<keyword evidence="2" id="KW-1133">Transmembrane helix</keyword>
<dbReference type="InParanoid" id="A0A1Q5PTQ7"/>
<reference evidence="4" key="1">
    <citation type="submission" date="2016-12" db="EMBL/GenBank/DDBJ databases">
        <authorList>
            <person name="Meng X."/>
        </authorList>
    </citation>
    <scope>NUCLEOTIDE SEQUENCE [LARGE SCALE GENOMIC DNA]</scope>
    <source>
        <strain evidence="4">DSM 20732</strain>
    </source>
</reference>
<feature type="transmembrane region" description="Helical" evidence="2">
    <location>
        <begin position="86"/>
        <end position="108"/>
    </location>
</feature>
<feature type="region of interest" description="Disordered" evidence="1">
    <location>
        <begin position="118"/>
        <end position="200"/>
    </location>
</feature>
<sequence length="300" mass="31510">MSYGPGPTPAGGYDPSMQHGYPPPAGGVPPSFPPNAPVGGYPQDPYGGGPSGYPPQGMPQPGGPMGYGPYPGGPGHPQPQNNGLKIALISLVALLVLGGAGTAAYFLLQKDDKPAAVAPAGTTAVPSALPEDNNTTEAQDGKQQGRRDEERDERFREESDGPTPLAPNFDTDKESPDTGGSGGGLPTSRIFTSIPRDAAPSSVGDFEVTYTDGSSGYQHKSDWTFYLVKWAKATDDDIAQEMQFHEKVVNDGNIKCGEFVLISCYAPHPQHAGVWIEVSGLGDSTEDTSAFTKMLLEKMK</sequence>
<dbReference type="Proteomes" id="UP000185612">
    <property type="component" value="Unassembled WGS sequence"/>
</dbReference>
<proteinExistence type="predicted"/>
<protein>
    <submittedName>
        <fullName evidence="3">Uncharacterized protein</fullName>
    </submittedName>
</protein>
<keyword evidence="4" id="KW-1185">Reference proteome</keyword>
<feature type="region of interest" description="Disordered" evidence="1">
    <location>
        <begin position="1"/>
        <end position="79"/>
    </location>
</feature>
<dbReference type="STRING" id="52770.BSZ40_10450"/>
<evidence type="ECO:0000313" key="4">
    <source>
        <dbReference type="Proteomes" id="UP000185612"/>
    </source>
</evidence>
<keyword evidence="2" id="KW-0472">Membrane</keyword>
<feature type="compositionally biased region" description="Pro residues" evidence="1">
    <location>
        <begin position="21"/>
        <end position="36"/>
    </location>
</feature>